<feature type="region of interest" description="Disordered" evidence="1">
    <location>
        <begin position="80"/>
        <end position="113"/>
    </location>
</feature>
<dbReference type="AlphaFoldDB" id="A0A7S4KJQ8"/>
<reference evidence="2" key="1">
    <citation type="submission" date="2021-01" db="EMBL/GenBank/DDBJ databases">
        <authorList>
            <person name="Corre E."/>
            <person name="Pelletier E."/>
            <person name="Niang G."/>
            <person name="Scheremetjew M."/>
            <person name="Finn R."/>
            <person name="Kale V."/>
            <person name="Holt S."/>
            <person name="Cochrane G."/>
            <person name="Meng A."/>
            <person name="Brown T."/>
            <person name="Cohen L."/>
        </authorList>
    </citation>
    <scope>NUCLEOTIDE SEQUENCE</scope>
    <source>
        <strain evidence="2">SoJaBio B1-5/56/2</strain>
    </source>
</reference>
<protein>
    <submittedName>
        <fullName evidence="2">Uncharacterized protein</fullName>
    </submittedName>
</protein>
<proteinExistence type="predicted"/>
<evidence type="ECO:0000256" key="1">
    <source>
        <dbReference type="SAM" id="MobiDB-lite"/>
    </source>
</evidence>
<gene>
    <name evidence="2" type="ORF">NAES01612_LOCUS7492</name>
</gene>
<evidence type="ECO:0000313" key="2">
    <source>
        <dbReference type="EMBL" id="CAE2296698.1"/>
    </source>
</evidence>
<sequence length="113" mass="12501">MGEFYVNNVSYVTWSDVFALVKDMWASVGIMIEPSHVVRGAPDIKNVHHSACRCDETLVRLHGNPRLICLTSGEYFSRDTSGPLEGKEAGFDGPQDAPSTHRKSRYTDLASTV</sequence>
<organism evidence="2">
    <name type="scientific">Paramoeba aestuarina</name>
    <dbReference type="NCBI Taxonomy" id="180227"/>
    <lineage>
        <taxon>Eukaryota</taxon>
        <taxon>Amoebozoa</taxon>
        <taxon>Discosea</taxon>
        <taxon>Flabellinia</taxon>
        <taxon>Dactylopodida</taxon>
        <taxon>Paramoebidae</taxon>
        <taxon>Paramoeba</taxon>
    </lineage>
</organism>
<dbReference type="EMBL" id="HBKR01011245">
    <property type="protein sequence ID" value="CAE2296698.1"/>
    <property type="molecule type" value="Transcribed_RNA"/>
</dbReference>
<name>A0A7S4KJQ8_9EUKA</name>
<accession>A0A7S4KJQ8</accession>